<proteinExistence type="predicted"/>
<gene>
    <name evidence="2" type="ORF">SEMRO_1137_G245320.1</name>
</gene>
<keyword evidence="3" id="KW-1185">Reference proteome</keyword>
<sequence length="236" mass="27043">MQASEGMASVAARIQERSLQLSSEQAVLELVQLEHGEYQAALDAENQQTREVRRKFLETASNRNGVELELWNVESKRQDCVESTKRQEEEEERLCAARNEKQAEWEELVEDVLAGHALAQETYRTTFHNISRLRSDAVSKRKQQLAALDDHLKGLNRHDDPLAAEKERLQKALEELEANEQKEDGELARLAQEVQEHVATRSKLRESVRAHQKAYRDANATALLWEKECCDMDAVP</sequence>
<evidence type="ECO:0000256" key="1">
    <source>
        <dbReference type="SAM" id="Coils"/>
    </source>
</evidence>
<name>A0A9N8EG37_9STRA</name>
<comment type="caution">
    <text evidence="2">The sequence shown here is derived from an EMBL/GenBank/DDBJ whole genome shotgun (WGS) entry which is preliminary data.</text>
</comment>
<dbReference type="EMBL" id="CAICTM010001135">
    <property type="protein sequence ID" value="CAB9520821.1"/>
    <property type="molecule type" value="Genomic_DNA"/>
</dbReference>
<reference evidence="2" key="1">
    <citation type="submission" date="2020-06" db="EMBL/GenBank/DDBJ databases">
        <authorList>
            <consortium name="Plant Systems Biology data submission"/>
        </authorList>
    </citation>
    <scope>NUCLEOTIDE SEQUENCE</scope>
    <source>
        <strain evidence="2">D6</strain>
    </source>
</reference>
<accession>A0A9N8EG37</accession>
<dbReference type="AlphaFoldDB" id="A0A9N8EG37"/>
<evidence type="ECO:0000313" key="2">
    <source>
        <dbReference type="EMBL" id="CAB9520821.1"/>
    </source>
</evidence>
<organism evidence="2 3">
    <name type="scientific">Seminavis robusta</name>
    <dbReference type="NCBI Taxonomy" id="568900"/>
    <lineage>
        <taxon>Eukaryota</taxon>
        <taxon>Sar</taxon>
        <taxon>Stramenopiles</taxon>
        <taxon>Ochrophyta</taxon>
        <taxon>Bacillariophyta</taxon>
        <taxon>Bacillariophyceae</taxon>
        <taxon>Bacillariophycidae</taxon>
        <taxon>Naviculales</taxon>
        <taxon>Naviculaceae</taxon>
        <taxon>Seminavis</taxon>
    </lineage>
</organism>
<evidence type="ECO:0000313" key="3">
    <source>
        <dbReference type="Proteomes" id="UP001153069"/>
    </source>
</evidence>
<feature type="coiled-coil region" evidence="1">
    <location>
        <begin position="159"/>
        <end position="207"/>
    </location>
</feature>
<dbReference type="Proteomes" id="UP001153069">
    <property type="component" value="Unassembled WGS sequence"/>
</dbReference>
<keyword evidence="1" id="KW-0175">Coiled coil</keyword>
<protein>
    <submittedName>
        <fullName evidence="2">Uncharacterized protein</fullName>
    </submittedName>
</protein>